<dbReference type="InterPro" id="IPR008700">
    <property type="entry name" value="TypeIII_avirulence_cleave"/>
</dbReference>
<evidence type="ECO:0000256" key="1">
    <source>
        <dbReference type="SAM" id="MobiDB-lite"/>
    </source>
</evidence>
<dbReference type="AlphaFoldDB" id="A0ABD0TY85"/>
<sequence length="157" mass="17558">MFDQSPHIPKFGSWEGKKAIQFTKSFDDARKDRFVAGVNPNDQALNPQAFMPSLAIQEQKSSSKMAQIDPPRLSTSKMGSHSDTDKVLHKPPSLPKFGGWDESDQRDEYTIIFTEVKEKKHNAASQLPALPTDTAGSNKNKKDDQKTSSMKHCCFCL</sequence>
<evidence type="ECO:0000259" key="2">
    <source>
        <dbReference type="Pfam" id="PF05627"/>
    </source>
</evidence>
<feature type="region of interest" description="Disordered" evidence="1">
    <location>
        <begin position="120"/>
        <end position="151"/>
    </location>
</feature>
<dbReference type="Proteomes" id="UP001552299">
    <property type="component" value="Unassembled WGS sequence"/>
</dbReference>
<accession>A0ABD0TY85</accession>
<dbReference type="PANTHER" id="PTHR33159:SF101">
    <property type="entry name" value="OS04G0379600 PROTEIN"/>
    <property type="match status" value="1"/>
</dbReference>
<feature type="domain" description="RIN4 pathogenic type III effector avirulence factor Avr cleavage site" evidence="2">
    <location>
        <begin position="89"/>
        <end position="120"/>
    </location>
</feature>
<evidence type="ECO:0000313" key="3">
    <source>
        <dbReference type="EMBL" id="KAL0904592.1"/>
    </source>
</evidence>
<gene>
    <name evidence="3" type="ORF">M5K25_026720</name>
</gene>
<feature type="domain" description="RIN4 pathogenic type III effector avirulence factor Avr cleavage site" evidence="2">
    <location>
        <begin position="4"/>
        <end position="33"/>
    </location>
</feature>
<evidence type="ECO:0000313" key="4">
    <source>
        <dbReference type="Proteomes" id="UP001552299"/>
    </source>
</evidence>
<name>A0ABD0TY85_DENTH</name>
<keyword evidence="4" id="KW-1185">Reference proteome</keyword>
<reference evidence="3 4" key="1">
    <citation type="journal article" date="2024" name="Plant Biotechnol. J.">
        <title>Dendrobium thyrsiflorum genome and its molecular insights into genes involved in important horticultural traits.</title>
        <authorList>
            <person name="Chen B."/>
            <person name="Wang J.Y."/>
            <person name="Zheng P.J."/>
            <person name="Li K.L."/>
            <person name="Liang Y.M."/>
            <person name="Chen X.F."/>
            <person name="Zhang C."/>
            <person name="Zhao X."/>
            <person name="He X."/>
            <person name="Zhang G.Q."/>
            <person name="Liu Z.J."/>
            <person name="Xu Q."/>
        </authorList>
    </citation>
    <scope>NUCLEOTIDE SEQUENCE [LARGE SCALE GENOMIC DNA]</scope>
    <source>
        <strain evidence="3">GZMU011</strain>
    </source>
</reference>
<feature type="region of interest" description="Disordered" evidence="1">
    <location>
        <begin position="57"/>
        <end position="102"/>
    </location>
</feature>
<protein>
    <recommendedName>
        <fullName evidence="2">RIN4 pathogenic type III effector avirulence factor Avr cleavage site domain-containing protein</fullName>
    </recommendedName>
</protein>
<dbReference type="EMBL" id="JANQDX010000019">
    <property type="protein sequence ID" value="KAL0904592.1"/>
    <property type="molecule type" value="Genomic_DNA"/>
</dbReference>
<dbReference type="Pfam" id="PF05627">
    <property type="entry name" value="AvrRpt-cleavage"/>
    <property type="match status" value="2"/>
</dbReference>
<comment type="caution">
    <text evidence="3">The sequence shown here is derived from an EMBL/GenBank/DDBJ whole genome shotgun (WGS) entry which is preliminary data.</text>
</comment>
<organism evidence="3 4">
    <name type="scientific">Dendrobium thyrsiflorum</name>
    <name type="common">Pinecone-like raceme dendrobium</name>
    <name type="synonym">Orchid</name>
    <dbReference type="NCBI Taxonomy" id="117978"/>
    <lineage>
        <taxon>Eukaryota</taxon>
        <taxon>Viridiplantae</taxon>
        <taxon>Streptophyta</taxon>
        <taxon>Embryophyta</taxon>
        <taxon>Tracheophyta</taxon>
        <taxon>Spermatophyta</taxon>
        <taxon>Magnoliopsida</taxon>
        <taxon>Liliopsida</taxon>
        <taxon>Asparagales</taxon>
        <taxon>Orchidaceae</taxon>
        <taxon>Epidendroideae</taxon>
        <taxon>Malaxideae</taxon>
        <taxon>Dendrobiinae</taxon>
        <taxon>Dendrobium</taxon>
    </lineage>
</organism>
<dbReference type="PANTHER" id="PTHR33159">
    <property type="entry name" value="RPM1-INTERACTING PROTEIN 4 (RIN4) FAMILY PROTEIN"/>
    <property type="match status" value="1"/>
</dbReference>
<dbReference type="InterPro" id="IPR040387">
    <property type="entry name" value="RIN4/NOI4"/>
</dbReference>
<proteinExistence type="predicted"/>